<organism evidence="10 11">
    <name type="scientific">Drosophila arizonae</name>
    <name type="common">Fruit fly</name>
    <dbReference type="NCBI Taxonomy" id="7263"/>
    <lineage>
        <taxon>Eukaryota</taxon>
        <taxon>Metazoa</taxon>
        <taxon>Ecdysozoa</taxon>
        <taxon>Arthropoda</taxon>
        <taxon>Hexapoda</taxon>
        <taxon>Insecta</taxon>
        <taxon>Pterygota</taxon>
        <taxon>Neoptera</taxon>
        <taxon>Endopterygota</taxon>
        <taxon>Diptera</taxon>
        <taxon>Brachycera</taxon>
        <taxon>Muscomorpha</taxon>
        <taxon>Ephydroidea</taxon>
        <taxon>Drosophilidae</taxon>
        <taxon>Drosophila</taxon>
    </lineage>
</organism>
<dbReference type="InterPro" id="IPR018114">
    <property type="entry name" value="TRYPSIN_HIS"/>
</dbReference>
<name>A0ABM1PB91_DROAR</name>
<feature type="domain" description="Peptidase S1" evidence="9">
    <location>
        <begin position="54"/>
        <end position="283"/>
    </location>
</feature>
<feature type="signal peptide" evidence="8">
    <location>
        <begin position="1"/>
        <end position="17"/>
    </location>
</feature>
<feature type="chain" id="PRO_5045231732" evidence="8">
    <location>
        <begin position="18"/>
        <end position="288"/>
    </location>
</feature>
<dbReference type="Gene3D" id="2.40.10.10">
    <property type="entry name" value="Trypsin-like serine proteases"/>
    <property type="match status" value="1"/>
</dbReference>
<evidence type="ECO:0000313" key="10">
    <source>
        <dbReference type="Proteomes" id="UP000694904"/>
    </source>
</evidence>
<reference evidence="11" key="3">
    <citation type="submission" date="2025-08" db="UniProtKB">
        <authorList>
            <consortium name="RefSeq"/>
        </authorList>
    </citation>
    <scope>IDENTIFICATION</scope>
    <source>
        <tissue evidence="11">Whole organism</tissue>
    </source>
</reference>
<dbReference type="RefSeq" id="XP_017864477.1">
    <property type="nucleotide sequence ID" value="XM_018008988.1"/>
</dbReference>
<comment type="similarity">
    <text evidence="1">Belongs to the peptidase S1 family.</text>
</comment>
<dbReference type="PANTHER" id="PTHR24276:SF94">
    <property type="entry name" value="AT20289P-RELATED"/>
    <property type="match status" value="1"/>
</dbReference>
<evidence type="ECO:0000256" key="7">
    <source>
        <dbReference type="ARBA" id="ARBA00023157"/>
    </source>
</evidence>
<dbReference type="PRINTS" id="PR00722">
    <property type="entry name" value="CHYMOTRYPSIN"/>
</dbReference>
<keyword evidence="7" id="KW-1015">Disulfide bond</keyword>
<dbReference type="InterPro" id="IPR043504">
    <property type="entry name" value="Peptidase_S1_PA_chymotrypsin"/>
</dbReference>
<evidence type="ECO:0000256" key="5">
    <source>
        <dbReference type="ARBA" id="ARBA00022825"/>
    </source>
</evidence>
<evidence type="ECO:0000256" key="3">
    <source>
        <dbReference type="ARBA" id="ARBA00022729"/>
    </source>
</evidence>
<evidence type="ECO:0000256" key="2">
    <source>
        <dbReference type="ARBA" id="ARBA00022670"/>
    </source>
</evidence>
<keyword evidence="10" id="KW-1185">Reference proteome</keyword>
<dbReference type="SUPFAM" id="SSF50494">
    <property type="entry name" value="Trypsin-like serine proteases"/>
    <property type="match status" value="1"/>
</dbReference>
<dbReference type="InterPro" id="IPR001254">
    <property type="entry name" value="Trypsin_dom"/>
</dbReference>
<dbReference type="InterPro" id="IPR050430">
    <property type="entry name" value="Peptidase_S1"/>
</dbReference>
<keyword evidence="5" id="KW-0720">Serine protease</keyword>
<keyword evidence="2" id="KW-0645">Protease</keyword>
<keyword evidence="4" id="KW-0378">Hydrolase</keyword>
<reference evidence="10" key="2">
    <citation type="journal article" date="2016" name="G3 (Bethesda)">
        <title>Genome Evolution in Three Species of Cactophilic Drosophila.</title>
        <authorList>
            <person name="Sanchez-Flores A."/>
            <person name="Penazola F."/>
            <person name="Carpinteyro-Ponce J."/>
            <person name="Nazario-Yepiz N."/>
            <person name="Abreu-Goodger C."/>
            <person name="Machado C.A."/>
            <person name="Markow T.A."/>
        </authorList>
    </citation>
    <scope>NUCLEOTIDE SEQUENCE [LARGE SCALE GENOMIC DNA]</scope>
</reference>
<dbReference type="Proteomes" id="UP000694904">
    <property type="component" value="Chromosome 4"/>
</dbReference>
<dbReference type="SMART" id="SM00020">
    <property type="entry name" value="Tryp_SPc"/>
    <property type="match status" value="1"/>
</dbReference>
<sequence>MRVVFVIYFTLIQLGLSPECEVRADAPPQTEVQVKPEEFSNLRNLVMPPAVQRVIGGEVTTVEKVGGFIVSLHYEGSFVCGGSLVRERIVLSAAHCFLGRTKTSLWVVKGGVSNLNDDGPTIDVKDYVIPSAFDQFRMNMDVAVLLLAAPLVGKNIKKIELCKTKLLPSMVLTVSGWGLTDPDGTHAQQTLRSVSVPVIKKKKCKQVYQPSIEITNSMFCASLLGKKDACTFDSGGPFVYKDASGHKQLCGIVSFGIGCASAKYPGVYTDVNYVKPFILNTIQNFGGE</sequence>
<proteinExistence type="inferred from homology"/>
<dbReference type="PROSITE" id="PS50240">
    <property type="entry name" value="TRYPSIN_DOM"/>
    <property type="match status" value="1"/>
</dbReference>
<dbReference type="Pfam" id="PF00089">
    <property type="entry name" value="Trypsin"/>
    <property type="match status" value="1"/>
</dbReference>
<keyword evidence="3 8" id="KW-0732">Signal</keyword>
<dbReference type="InterPro" id="IPR001314">
    <property type="entry name" value="Peptidase_S1A"/>
</dbReference>
<evidence type="ECO:0000256" key="6">
    <source>
        <dbReference type="ARBA" id="ARBA00023145"/>
    </source>
</evidence>
<dbReference type="PANTHER" id="PTHR24276">
    <property type="entry name" value="POLYSERASE-RELATED"/>
    <property type="match status" value="1"/>
</dbReference>
<gene>
    <name evidence="11" type="primary">LOC108614742</name>
</gene>
<evidence type="ECO:0000256" key="4">
    <source>
        <dbReference type="ARBA" id="ARBA00022801"/>
    </source>
</evidence>
<evidence type="ECO:0000256" key="8">
    <source>
        <dbReference type="SAM" id="SignalP"/>
    </source>
</evidence>
<evidence type="ECO:0000256" key="1">
    <source>
        <dbReference type="ARBA" id="ARBA00007664"/>
    </source>
</evidence>
<dbReference type="GeneID" id="108614742"/>
<evidence type="ECO:0000259" key="9">
    <source>
        <dbReference type="PROSITE" id="PS50240"/>
    </source>
</evidence>
<dbReference type="PROSITE" id="PS00134">
    <property type="entry name" value="TRYPSIN_HIS"/>
    <property type="match status" value="1"/>
</dbReference>
<reference evidence="10" key="1">
    <citation type="journal article" date="1997" name="Nucleic Acids Res.">
        <title>tRNAscan-SE: a program for improved detection of transfer RNA genes in genomic sequence.</title>
        <authorList>
            <person name="Lowe T.M."/>
            <person name="Eddy S.R."/>
        </authorList>
    </citation>
    <scope>NUCLEOTIDE SEQUENCE [LARGE SCALE GENOMIC DNA]</scope>
</reference>
<keyword evidence="6" id="KW-0865">Zymogen</keyword>
<dbReference type="InterPro" id="IPR009003">
    <property type="entry name" value="Peptidase_S1_PA"/>
</dbReference>
<accession>A0ABM1PB91</accession>
<dbReference type="CDD" id="cd00190">
    <property type="entry name" value="Tryp_SPc"/>
    <property type="match status" value="1"/>
</dbReference>
<evidence type="ECO:0000313" key="11">
    <source>
        <dbReference type="RefSeq" id="XP_017864477.1"/>
    </source>
</evidence>
<protein>
    <submittedName>
        <fullName evidence="11">Trypsin beta</fullName>
    </submittedName>
</protein>